<dbReference type="EMBL" id="CP051167">
    <property type="protein sequence ID" value="QIZ72380.1"/>
    <property type="molecule type" value="Genomic_DNA"/>
</dbReference>
<name>A0A6H1U2I9_9CYAN</name>
<evidence type="ECO:0000313" key="1">
    <source>
        <dbReference type="EMBL" id="QIZ72380.1"/>
    </source>
</evidence>
<protein>
    <submittedName>
        <fullName evidence="1">Uncharacterized protein</fullName>
    </submittedName>
</protein>
<keyword evidence="2" id="KW-1185">Reference proteome</keyword>
<dbReference type="Proteomes" id="UP000500857">
    <property type="component" value="Chromosome"/>
</dbReference>
<reference evidence="1 2" key="1">
    <citation type="submission" date="2020-04" db="EMBL/GenBank/DDBJ databases">
        <authorList>
            <person name="Basu S."/>
            <person name="Maruthanayagam V."/>
            <person name="Chakraborty S."/>
            <person name="Pramanik A."/>
            <person name="Mukherjee J."/>
            <person name="Brink B."/>
        </authorList>
    </citation>
    <scope>NUCLEOTIDE SEQUENCE [LARGE SCALE GENOMIC DNA]</scope>
    <source>
        <strain evidence="1 2">AP17</strain>
    </source>
</reference>
<gene>
    <name evidence="1" type="ORF">HCG48_18805</name>
</gene>
<sequence length="63" mass="6897">MSKIGSIPIDGNGIKSFGAFQLHLLQLLPPQAKSIEKTIAAIDPLTTHQPHRKPHRLFADTCP</sequence>
<dbReference type="RefSeq" id="WP_168570529.1">
    <property type="nucleotide sequence ID" value="NZ_CP051167.1"/>
</dbReference>
<accession>A0A6H1U2I9</accession>
<evidence type="ECO:0000313" key="2">
    <source>
        <dbReference type="Proteomes" id="UP000500857"/>
    </source>
</evidence>
<proteinExistence type="predicted"/>
<dbReference type="AlphaFoldDB" id="A0A6H1U2I9"/>
<dbReference type="KEGG" id="oxy:HCG48_18805"/>
<organism evidence="1 2">
    <name type="scientific">Oxynema aestuarii AP17</name>
    <dbReference type="NCBI Taxonomy" id="2064643"/>
    <lineage>
        <taxon>Bacteria</taxon>
        <taxon>Bacillati</taxon>
        <taxon>Cyanobacteriota</taxon>
        <taxon>Cyanophyceae</taxon>
        <taxon>Oscillatoriophycideae</taxon>
        <taxon>Oscillatoriales</taxon>
        <taxon>Oscillatoriaceae</taxon>
        <taxon>Oxynema</taxon>
        <taxon>Oxynema aestuarii</taxon>
    </lineage>
</organism>